<protein>
    <submittedName>
        <fullName evidence="2">Jg8848 protein</fullName>
    </submittedName>
</protein>
<evidence type="ECO:0000313" key="3">
    <source>
        <dbReference type="Proteomes" id="UP000838756"/>
    </source>
</evidence>
<name>A0A8S4SJT8_9NEOP</name>
<keyword evidence="3" id="KW-1185">Reference proteome</keyword>
<dbReference type="AlphaFoldDB" id="A0A8S4SJT8"/>
<dbReference type="EMBL" id="CAKXAJ010026328">
    <property type="protein sequence ID" value="CAH2266944.1"/>
    <property type="molecule type" value="Genomic_DNA"/>
</dbReference>
<evidence type="ECO:0000256" key="1">
    <source>
        <dbReference type="SAM" id="MobiDB-lite"/>
    </source>
</evidence>
<sequence>MRSVLAIVHYASKVQFGRLNQPLRMEIINMLSMLQITISSVFYTKGTTSCPATAARLWGRRGGRGREYSQHRSGESTRPIHLPHSMNAVAPRNPPAAPACPRYQGLHYIFAPRRLNQMI</sequence>
<feature type="compositionally biased region" description="Basic and acidic residues" evidence="1">
    <location>
        <begin position="64"/>
        <end position="75"/>
    </location>
</feature>
<feature type="region of interest" description="Disordered" evidence="1">
    <location>
        <begin position="61"/>
        <end position="82"/>
    </location>
</feature>
<evidence type="ECO:0000313" key="2">
    <source>
        <dbReference type="EMBL" id="CAH2266944.1"/>
    </source>
</evidence>
<organism evidence="2 3">
    <name type="scientific">Pararge aegeria aegeria</name>
    <dbReference type="NCBI Taxonomy" id="348720"/>
    <lineage>
        <taxon>Eukaryota</taxon>
        <taxon>Metazoa</taxon>
        <taxon>Ecdysozoa</taxon>
        <taxon>Arthropoda</taxon>
        <taxon>Hexapoda</taxon>
        <taxon>Insecta</taxon>
        <taxon>Pterygota</taxon>
        <taxon>Neoptera</taxon>
        <taxon>Endopterygota</taxon>
        <taxon>Lepidoptera</taxon>
        <taxon>Glossata</taxon>
        <taxon>Ditrysia</taxon>
        <taxon>Papilionoidea</taxon>
        <taxon>Nymphalidae</taxon>
        <taxon>Satyrinae</taxon>
        <taxon>Satyrini</taxon>
        <taxon>Parargina</taxon>
        <taxon>Pararge</taxon>
    </lineage>
</organism>
<dbReference type="Proteomes" id="UP000838756">
    <property type="component" value="Unassembled WGS sequence"/>
</dbReference>
<reference evidence="2" key="1">
    <citation type="submission" date="2022-03" db="EMBL/GenBank/DDBJ databases">
        <authorList>
            <person name="Lindestad O."/>
        </authorList>
    </citation>
    <scope>NUCLEOTIDE SEQUENCE</scope>
</reference>
<gene>
    <name evidence="2" type="primary">jg8848</name>
    <name evidence="2" type="ORF">PAEG_LOCUS25542</name>
</gene>
<comment type="caution">
    <text evidence="2">The sequence shown here is derived from an EMBL/GenBank/DDBJ whole genome shotgun (WGS) entry which is preliminary data.</text>
</comment>
<proteinExistence type="predicted"/>
<accession>A0A8S4SJT8</accession>